<organism evidence="3 4">
    <name type="scientific">Rubripirellula amarantea</name>
    <dbReference type="NCBI Taxonomy" id="2527999"/>
    <lineage>
        <taxon>Bacteria</taxon>
        <taxon>Pseudomonadati</taxon>
        <taxon>Planctomycetota</taxon>
        <taxon>Planctomycetia</taxon>
        <taxon>Pirellulales</taxon>
        <taxon>Pirellulaceae</taxon>
        <taxon>Rubripirellula</taxon>
    </lineage>
</organism>
<proteinExistence type="predicted"/>
<dbReference type="Gene3D" id="1.20.1600.10">
    <property type="entry name" value="Outer membrane efflux proteins (OEP)"/>
    <property type="match status" value="1"/>
</dbReference>
<dbReference type="PANTHER" id="PTHR30203">
    <property type="entry name" value="OUTER MEMBRANE CATION EFFLUX PROTEIN"/>
    <property type="match status" value="1"/>
</dbReference>
<gene>
    <name evidence="3" type="ORF">Pla22_42610</name>
</gene>
<dbReference type="PANTHER" id="PTHR30203:SF33">
    <property type="entry name" value="BLR4455 PROTEIN"/>
    <property type="match status" value="1"/>
</dbReference>
<protein>
    <submittedName>
        <fullName evidence="3">Outer membrane efflux protein</fullName>
    </submittedName>
</protein>
<dbReference type="Proteomes" id="UP000316598">
    <property type="component" value="Unassembled WGS sequence"/>
</dbReference>
<feature type="region of interest" description="Disordered" evidence="2">
    <location>
        <begin position="102"/>
        <end position="127"/>
    </location>
</feature>
<name>A0A5C5WG40_9BACT</name>
<comment type="caution">
    <text evidence="3">The sequence shown here is derived from an EMBL/GenBank/DDBJ whole genome shotgun (WGS) entry which is preliminary data.</text>
</comment>
<dbReference type="InterPro" id="IPR010131">
    <property type="entry name" value="MdtP/NodT-like"/>
</dbReference>
<keyword evidence="4" id="KW-1185">Reference proteome</keyword>
<evidence type="ECO:0000313" key="3">
    <source>
        <dbReference type="EMBL" id="TWT49069.1"/>
    </source>
</evidence>
<dbReference type="EMBL" id="SJPI01000003">
    <property type="protein sequence ID" value="TWT49069.1"/>
    <property type="molecule type" value="Genomic_DNA"/>
</dbReference>
<reference evidence="3 4" key="1">
    <citation type="submission" date="2019-02" db="EMBL/GenBank/DDBJ databases">
        <title>Deep-cultivation of Planctomycetes and their phenomic and genomic characterization uncovers novel biology.</title>
        <authorList>
            <person name="Wiegand S."/>
            <person name="Jogler M."/>
            <person name="Boedeker C."/>
            <person name="Pinto D."/>
            <person name="Vollmers J."/>
            <person name="Rivas-Marin E."/>
            <person name="Kohn T."/>
            <person name="Peeters S.H."/>
            <person name="Heuer A."/>
            <person name="Rast P."/>
            <person name="Oberbeckmann S."/>
            <person name="Bunk B."/>
            <person name="Jeske O."/>
            <person name="Meyerdierks A."/>
            <person name="Storesund J.E."/>
            <person name="Kallscheuer N."/>
            <person name="Luecker S."/>
            <person name="Lage O.M."/>
            <person name="Pohl T."/>
            <person name="Merkel B.J."/>
            <person name="Hornburger P."/>
            <person name="Mueller R.-W."/>
            <person name="Bruemmer F."/>
            <person name="Labrenz M."/>
            <person name="Spormann A.M."/>
            <person name="Op Den Camp H."/>
            <person name="Overmann J."/>
            <person name="Amann R."/>
            <person name="Jetten M.S.M."/>
            <person name="Mascher T."/>
            <person name="Medema M.H."/>
            <person name="Devos D.P."/>
            <person name="Kaster A.-K."/>
            <person name="Ovreas L."/>
            <person name="Rohde M."/>
            <person name="Galperin M.Y."/>
            <person name="Jogler C."/>
        </authorList>
    </citation>
    <scope>NUCLEOTIDE SEQUENCE [LARGE SCALE GENOMIC DNA]</scope>
    <source>
        <strain evidence="3 4">Pla22</strain>
    </source>
</reference>
<dbReference type="AlphaFoldDB" id="A0A5C5WG40"/>
<dbReference type="SUPFAM" id="SSF56954">
    <property type="entry name" value="Outer membrane efflux proteins (OEP)"/>
    <property type="match status" value="1"/>
</dbReference>
<feature type="coiled-coil region" evidence="1">
    <location>
        <begin position="412"/>
        <end position="439"/>
    </location>
</feature>
<accession>A0A5C5WG40</accession>
<sequence length="690" mass="76454">MLRDQHVCAIGTITTFRHTRVKLLLSLDQLRKFAITLVASVAVAQTPVMLFAQQPVVRETSPVILAQDGHAPFHTRGAVVQPAAEMSLHSPGMIEDATMNAWPQSEPKPLRSAVSQPDRSHLDVPQSTTHFHTPPFHVPAPVSHGPHHAQLDPYRIRAEEIQPATNSFAQQTQLISNMPFGSWWESEITGPLGFASEALPVDVAGLTQTALVQSPLIQGVLAEPNIRQQDLVIEHAAFDSLAFIEGKFADTNDPVGSALTTGDNSARFRDETFTSGAGLRKKALSGGALELVQRGGFQDNNSTFLIPNPQGTTRLEVNFTQPLMRDRGRAVNQTRIVLAQLDVKLATNEARGELETHLIDVTRAYWGLYQARAEWLQRKRLYDRATELRSVLRARSGVDSQQRQILRAEAAVASRQSELVRIETRIRNLQARLRTLTGDPNLTHGSNWELIPQDIPMIEAISLSPRDATITALDNRTDVTEAIRKIQAISVRVGAAKNQVLPRLDLILHSHLAGLDSQRDTFGAFTRQFSDGRPSYAAGLLYEMPIGNRAAQARLNRNRWEMCRALNEFQQTTEEAFTDVEIAVRETQTAYAEMVAKNLATDAAAREVAYLEQRWQLLPDPNESAVLLIEDLIDAQQRLADEERALVAAQVGYAISWVQVRKSMGVLLRLDDPNSVPILDISPPSWSVSP</sequence>
<evidence type="ECO:0000256" key="1">
    <source>
        <dbReference type="SAM" id="Coils"/>
    </source>
</evidence>
<evidence type="ECO:0000313" key="4">
    <source>
        <dbReference type="Proteomes" id="UP000316598"/>
    </source>
</evidence>
<evidence type="ECO:0000256" key="2">
    <source>
        <dbReference type="SAM" id="MobiDB-lite"/>
    </source>
</evidence>
<dbReference type="GO" id="GO:0015562">
    <property type="term" value="F:efflux transmembrane transporter activity"/>
    <property type="evidence" value="ECO:0007669"/>
    <property type="project" value="InterPro"/>
</dbReference>
<keyword evidence="1" id="KW-0175">Coiled coil</keyword>